<feature type="compositionally biased region" description="Basic and acidic residues" evidence="1">
    <location>
        <begin position="11"/>
        <end position="22"/>
    </location>
</feature>
<feature type="region of interest" description="Disordered" evidence="1">
    <location>
        <begin position="1"/>
        <end position="32"/>
    </location>
</feature>
<dbReference type="EMBL" id="VYUT01000025">
    <property type="protein sequence ID" value="KAA9203735.1"/>
    <property type="molecule type" value="Genomic_DNA"/>
</dbReference>
<dbReference type="Pfam" id="PF01935">
    <property type="entry name" value="DUF87"/>
    <property type="match status" value="1"/>
</dbReference>
<dbReference type="InterPro" id="IPR002789">
    <property type="entry name" value="HerA_central"/>
</dbReference>
<dbReference type="NCBIfam" id="NF045971">
    <property type="entry name" value="conju_CD1110"/>
    <property type="match status" value="1"/>
</dbReference>
<name>A0A5N0YLV2_9ENTE</name>
<organism evidence="3 4">
    <name type="scientific">Enterococcus durans</name>
    <dbReference type="NCBI Taxonomy" id="53345"/>
    <lineage>
        <taxon>Bacteria</taxon>
        <taxon>Bacillati</taxon>
        <taxon>Bacillota</taxon>
        <taxon>Bacilli</taxon>
        <taxon>Lactobacillales</taxon>
        <taxon>Enterococcaceae</taxon>
        <taxon>Enterococcus</taxon>
    </lineage>
</organism>
<dbReference type="InterPro" id="IPR027417">
    <property type="entry name" value="P-loop_NTPase"/>
</dbReference>
<dbReference type="Gene3D" id="3.40.50.300">
    <property type="entry name" value="P-loop containing nucleotide triphosphate hydrolases"/>
    <property type="match status" value="1"/>
</dbReference>
<dbReference type="RefSeq" id="WP_104661149.1">
    <property type="nucleotide sequence ID" value="NZ_PTWL01000075.1"/>
</dbReference>
<comment type="caution">
    <text evidence="3">The sequence shown here is derived from an EMBL/GenBank/DDBJ whole genome shotgun (WGS) entry which is preliminary data.</text>
</comment>
<dbReference type="AlphaFoldDB" id="A0A5N0YLV2"/>
<reference evidence="3 4" key="1">
    <citation type="submission" date="2019-09" db="EMBL/GenBank/DDBJ databases">
        <title>Vancomyinc resistant enterococci isolated from farm animals in Switzerland.</title>
        <authorList>
            <person name="Stevens M.J.A."/>
            <person name="Stephan R."/>
            <person name="Morach M."/>
            <person name="Nuesch-Inderbinen M."/>
        </authorList>
    </citation>
    <scope>NUCLEOTIDE SEQUENCE [LARGE SCALE GENOMIC DNA]</scope>
    <source>
        <strain evidence="3 4">GH27</strain>
    </source>
</reference>
<evidence type="ECO:0000313" key="4">
    <source>
        <dbReference type="Proteomes" id="UP000326078"/>
    </source>
</evidence>
<dbReference type="SUPFAM" id="SSF52540">
    <property type="entry name" value="P-loop containing nucleoside triphosphate hydrolases"/>
    <property type="match status" value="1"/>
</dbReference>
<evidence type="ECO:0000313" key="3">
    <source>
        <dbReference type="EMBL" id="KAA9203735.1"/>
    </source>
</evidence>
<dbReference type="PANTHER" id="PTHR30121:SF6">
    <property type="entry name" value="SLR6007 PROTEIN"/>
    <property type="match status" value="1"/>
</dbReference>
<dbReference type="Proteomes" id="UP000326078">
    <property type="component" value="Unassembled WGS sequence"/>
</dbReference>
<proteinExistence type="predicted"/>
<gene>
    <name evidence="3" type="ORF">F6X95_12965</name>
</gene>
<dbReference type="InterPro" id="IPR051162">
    <property type="entry name" value="T4SS_component"/>
</dbReference>
<dbReference type="Gene3D" id="1.10.8.730">
    <property type="match status" value="1"/>
</dbReference>
<sequence>MMKLKGFTSVKKTDKSTMEDTKKKRKKTKKDPKEMDLLRDTFLFQEIYPSGICRLDETTYSVTIELNDINYQLSSEDSQIEIFSQYCDFLNSLSSKTKLQLTVYKKKRPLADLQSILYYQEKNDFLDSYRAEMNDIISRKLDEEKNGYKKTILFTFVQTHQKLEFAEKELDMVTDRFLMFANRLGSQAKRIPKKELLTILSEILVTKSMVVQPEIEDILPEVIELKENKNYLKVDQHYAKTVYLQEYPAELSDTFIYELLEIPRELVITLHIDPLEQDEAFDLVKTKLAFMEQQKVDEQKKALQNGYDFEMLSYDLSYSLTEAKGLVDDLQNKGQKLYSMSSTIHFHADTVEKLTEIHDEVNSIGRQFGFKIIELEFMQEAGLNATLPLGINQIPLDRTMSTASTAIFIPFTISDLIQENGKYYGVNAISKNILSLDRKLLKAPNGFVLGTPGSGKSFSVKREIVNVLLRDADDEVIIIDPEREYSVIGQNFNGEIIKISSDSATTINPMDINENYGDDTDPVVLKSEFLISLFDLIIGGALGLSSTQKTLIDRVCRRTYETLGRQTPTLIDFYTILKEQEEEEARQLVMDLEIYIEGSLSVFSAKTNVDITKRLVIYDIKDLGKQLKTMGMLIVLDQVWNRITTNRERGVRTWLYIDEMQLLFTNEYSENYFFELWSRARKWGAIPTGITQNVETLLLSDLARRMLSNSDFVMMLNQAKSDRTQLVRLFDISEEQEKFVVNSPEGYGLMVFGDTTLPFYDHFPKDTKLYKMMSTKPGET</sequence>
<accession>A0A5N0YLV2</accession>
<feature type="domain" description="Helicase HerA central" evidence="2">
    <location>
        <begin position="448"/>
        <end position="514"/>
    </location>
</feature>
<evidence type="ECO:0000256" key="1">
    <source>
        <dbReference type="SAM" id="MobiDB-lite"/>
    </source>
</evidence>
<evidence type="ECO:0000259" key="2">
    <source>
        <dbReference type="Pfam" id="PF01935"/>
    </source>
</evidence>
<dbReference type="PANTHER" id="PTHR30121">
    <property type="entry name" value="UNCHARACTERIZED PROTEIN YJGR-RELATED"/>
    <property type="match status" value="1"/>
</dbReference>
<protein>
    <submittedName>
        <fullName evidence="3">DUF87 domain-containing protein</fullName>
    </submittedName>
</protein>